<evidence type="ECO:0000313" key="3">
    <source>
        <dbReference type="EMBL" id="RHY90468.1"/>
    </source>
</evidence>
<reference evidence="3 4" key="1">
    <citation type="submission" date="2018-08" db="EMBL/GenBank/DDBJ databases">
        <title>Aphanomyces genome sequencing and annotation.</title>
        <authorList>
            <person name="Minardi D."/>
            <person name="Oidtmann B."/>
            <person name="Van Der Giezen M."/>
            <person name="Studholme D.J."/>
        </authorList>
    </citation>
    <scope>NUCLEOTIDE SEQUENCE [LARGE SCALE GENOMIC DNA]</scope>
    <source>
        <strain evidence="3 4">Sv</strain>
    </source>
</reference>
<dbReference type="InterPro" id="IPR011990">
    <property type="entry name" value="TPR-like_helical_dom_sf"/>
</dbReference>
<dbReference type="PROSITE" id="PS50005">
    <property type="entry name" value="TPR"/>
    <property type="match status" value="1"/>
</dbReference>
<proteinExistence type="predicted"/>
<dbReference type="InterPro" id="IPR019734">
    <property type="entry name" value="TPR_rpt"/>
</dbReference>
<evidence type="ECO:0000313" key="4">
    <source>
        <dbReference type="Proteomes" id="UP000285712"/>
    </source>
</evidence>
<sequence>MLVSTWFWWSCWWWGGLHRQADAVSIGGSVESTLASFHHPFLEILTPVNGQVAETTEVDIELVVREFTMPSSFRGAKICLGIHAKNAVPTSNGDTETGLTEFCFDQTSSKVFHAQNLVAGMSYTVRVFLVDQGNVIAVSMRHFRVAAIAIPGHAGQVTILTALQHAVTLHDTDAAVRIYRRILAESPEHSHTLHLLGLTKLRAGRAMEAIPYLQQALRANATIEALHNTLGLCLKDVGRPEDAAWHFEKALALRPSYVEARFNLGTLWQATKVYDRAIDEFRTLAAMVQAHSLDLTVAHQRDVFVRLCGAYQGAARRDDALGCLNDALALWPHDTDFVNERGNWYLNLLQLTETRHLSTSHIRMVQAGVVPRVLPFDSALVDQARQDMGRRLDAMLQQGMTDYHPHFMAFLDSITTVDWTDLMTNQFPTGYHLISHPHNNNQLKQKLATMLEMYAPSLKTPSFLDRSYSTIPRELRHRSRIGFVAEDSHVLDLVHALDQSKFDVFLFTAVAAGVPTVTLPGQLWRTRVPFGVLRHINAVATVATSAADYVRLAVRAAGDQPFRDAVVATLHSNGPKLFGDDTAVIEWTRFLHFALDQARRVRQETPVM</sequence>
<dbReference type="Pfam" id="PF13432">
    <property type="entry name" value="TPR_16"/>
    <property type="match status" value="2"/>
</dbReference>
<accession>A0A418D7N3</accession>
<keyword evidence="1" id="KW-0802">TPR repeat</keyword>
<keyword evidence="2" id="KW-0732">Signal</keyword>
<dbReference type="Gene3D" id="3.40.50.2000">
    <property type="entry name" value="Glycogen Phosphorylase B"/>
    <property type="match status" value="1"/>
</dbReference>
<feature type="signal peptide" evidence="2">
    <location>
        <begin position="1"/>
        <end position="23"/>
    </location>
</feature>
<gene>
    <name evidence="3" type="ORF">DYB35_004022</name>
</gene>
<feature type="chain" id="PRO_5019060468" evidence="2">
    <location>
        <begin position="24"/>
        <end position="608"/>
    </location>
</feature>
<dbReference type="VEuPathDB" id="FungiDB:H257_00053"/>
<comment type="caution">
    <text evidence="3">The sequence shown here is derived from an EMBL/GenBank/DDBJ whole genome shotgun (WGS) entry which is preliminary data.</text>
</comment>
<dbReference type="GO" id="GO:0006493">
    <property type="term" value="P:protein O-linked glycosylation"/>
    <property type="evidence" value="ECO:0007669"/>
    <property type="project" value="TreeGrafter"/>
</dbReference>
<dbReference type="PANTHER" id="PTHR44998">
    <property type="match status" value="1"/>
</dbReference>
<dbReference type="SMART" id="SM00028">
    <property type="entry name" value="TPR"/>
    <property type="match status" value="4"/>
</dbReference>
<organism evidence="3 4">
    <name type="scientific">Aphanomyces astaci</name>
    <name type="common">Crayfish plague agent</name>
    <dbReference type="NCBI Taxonomy" id="112090"/>
    <lineage>
        <taxon>Eukaryota</taxon>
        <taxon>Sar</taxon>
        <taxon>Stramenopiles</taxon>
        <taxon>Oomycota</taxon>
        <taxon>Saprolegniomycetes</taxon>
        <taxon>Saprolegniales</taxon>
        <taxon>Verrucalvaceae</taxon>
        <taxon>Aphanomyces</taxon>
    </lineage>
</organism>
<dbReference type="EMBL" id="QUTG01003730">
    <property type="protein sequence ID" value="RHY90468.1"/>
    <property type="molecule type" value="Genomic_DNA"/>
</dbReference>
<evidence type="ECO:0000256" key="1">
    <source>
        <dbReference type="PROSITE-ProRule" id="PRU00339"/>
    </source>
</evidence>
<dbReference type="AlphaFoldDB" id="A0A418D7N3"/>
<dbReference type="SUPFAM" id="SSF48452">
    <property type="entry name" value="TPR-like"/>
    <property type="match status" value="1"/>
</dbReference>
<evidence type="ECO:0000256" key="2">
    <source>
        <dbReference type="SAM" id="SignalP"/>
    </source>
</evidence>
<name>A0A418D7N3_APHAT</name>
<dbReference type="Gene3D" id="1.25.40.10">
    <property type="entry name" value="Tetratricopeptide repeat domain"/>
    <property type="match status" value="1"/>
</dbReference>
<feature type="repeat" description="TPR" evidence="1">
    <location>
        <begin position="224"/>
        <end position="257"/>
    </location>
</feature>
<protein>
    <submittedName>
        <fullName evidence="3">Uncharacterized protein</fullName>
    </submittedName>
</protein>
<dbReference type="Proteomes" id="UP000285712">
    <property type="component" value="Unassembled WGS sequence"/>
</dbReference>
<dbReference type="GO" id="GO:0016757">
    <property type="term" value="F:glycosyltransferase activity"/>
    <property type="evidence" value="ECO:0007669"/>
    <property type="project" value="TreeGrafter"/>
</dbReference>
<dbReference type="PANTHER" id="PTHR44998:SF1">
    <property type="entry name" value="UDP-N-ACETYLGLUCOSAMINE--PEPTIDE N-ACETYLGLUCOSAMINYLTRANSFERASE 110 KDA SUBUNIT"/>
    <property type="match status" value="1"/>
</dbReference>